<dbReference type="AlphaFoldDB" id="A0A010QA37"/>
<dbReference type="EMBL" id="JARH01001052">
    <property type="protein sequence ID" value="EXF73580.1"/>
    <property type="molecule type" value="Genomic_DNA"/>
</dbReference>
<dbReference type="HOGENOM" id="CLU_921359_0_0_1"/>
<evidence type="ECO:0000313" key="1">
    <source>
        <dbReference type="EMBL" id="EXF73580.1"/>
    </source>
</evidence>
<reference evidence="1 2" key="1">
    <citation type="submission" date="2014-02" db="EMBL/GenBank/DDBJ databases">
        <title>The genome sequence of Colletotrichum fioriniae PJ7.</title>
        <authorList>
            <person name="Baroncelli R."/>
            <person name="Thon M.R."/>
        </authorList>
    </citation>
    <scope>NUCLEOTIDE SEQUENCE [LARGE SCALE GENOMIC DNA]</scope>
    <source>
        <strain evidence="1 2">PJ7</strain>
    </source>
</reference>
<organism evidence="1 2">
    <name type="scientific">Colletotrichum fioriniae PJ7</name>
    <dbReference type="NCBI Taxonomy" id="1445577"/>
    <lineage>
        <taxon>Eukaryota</taxon>
        <taxon>Fungi</taxon>
        <taxon>Dikarya</taxon>
        <taxon>Ascomycota</taxon>
        <taxon>Pezizomycotina</taxon>
        <taxon>Sordariomycetes</taxon>
        <taxon>Hypocreomycetidae</taxon>
        <taxon>Glomerellales</taxon>
        <taxon>Glomerellaceae</taxon>
        <taxon>Colletotrichum</taxon>
        <taxon>Colletotrichum acutatum species complex</taxon>
    </lineage>
</organism>
<name>A0A010QA37_9PEZI</name>
<gene>
    <name evidence="1" type="ORF">CFIO01_02872</name>
</gene>
<dbReference type="Proteomes" id="UP000020467">
    <property type="component" value="Unassembled WGS sequence"/>
</dbReference>
<accession>A0A010QA37</accession>
<evidence type="ECO:0000313" key="2">
    <source>
        <dbReference type="Proteomes" id="UP000020467"/>
    </source>
</evidence>
<protein>
    <submittedName>
        <fullName evidence="1">Uncharacterized protein</fullName>
    </submittedName>
</protein>
<keyword evidence="2" id="KW-1185">Reference proteome</keyword>
<comment type="caution">
    <text evidence="1">The sequence shown here is derived from an EMBL/GenBank/DDBJ whole genome shotgun (WGS) entry which is preliminary data.</text>
</comment>
<sequence length="302" mass="34158">MANVINALAGHSSIELPFGTEESKEEMAEYCKVLEDERSAWNQNAFSSDLWQGISEERKRKATKLQEETFSQPLFQRKTTGGMVLVNLKEDPEANPDYFEPQTQKLPTGKSSPMSHLAAEWKNKDDDAYQNNLITIRWFCSIPFPDRTNENEIKLQESPRGMMCSLINQLVREISKKFPEYELKGSLLREAGFAKRLINREIEALCELSSALMIYLDPGADVMCVIDEINQYETDHLSMELDYTMNQLSALARIQSGRPVAFKLVLTCQSKATQVNKSSTIANTSRITSLRGRMPTPVVGSD</sequence>
<dbReference type="KEGG" id="cfj:CFIO01_02872"/>
<proteinExistence type="predicted"/>
<dbReference type="OrthoDB" id="5419927at2759"/>
<dbReference type="PANTHER" id="PTHR40619">
    <property type="entry name" value="FUNGAL STAND N-TERMINAL GOODBYE DOMAIN-CONTAINING PROTEIN"/>
    <property type="match status" value="1"/>
</dbReference>
<dbReference type="PANTHER" id="PTHR40619:SF3">
    <property type="entry name" value="FUNGAL STAND N-TERMINAL GOODBYE DOMAIN-CONTAINING PROTEIN"/>
    <property type="match status" value="1"/>
</dbReference>